<dbReference type="InterPro" id="IPR002048">
    <property type="entry name" value="EF_hand_dom"/>
</dbReference>
<dbReference type="PROSITE" id="PS00018">
    <property type="entry name" value="EF_HAND_1"/>
    <property type="match status" value="2"/>
</dbReference>
<dbReference type="SMART" id="SM00054">
    <property type="entry name" value="EFh"/>
    <property type="match status" value="2"/>
</dbReference>
<organism evidence="3 4">
    <name type="scientific">Porites lobata</name>
    <dbReference type="NCBI Taxonomy" id="104759"/>
    <lineage>
        <taxon>Eukaryota</taxon>
        <taxon>Metazoa</taxon>
        <taxon>Cnidaria</taxon>
        <taxon>Anthozoa</taxon>
        <taxon>Hexacorallia</taxon>
        <taxon>Scleractinia</taxon>
        <taxon>Fungiina</taxon>
        <taxon>Poritidae</taxon>
        <taxon>Porites</taxon>
    </lineage>
</organism>
<dbReference type="Pfam" id="PF13499">
    <property type="entry name" value="EF-hand_7"/>
    <property type="match status" value="1"/>
</dbReference>
<dbReference type="CDD" id="cd00051">
    <property type="entry name" value="EFh"/>
    <property type="match status" value="1"/>
</dbReference>
<dbReference type="Gene3D" id="1.10.238.10">
    <property type="entry name" value="EF-hand"/>
    <property type="match status" value="1"/>
</dbReference>
<reference evidence="3 4" key="1">
    <citation type="submission" date="2022-05" db="EMBL/GenBank/DDBJ databases">
        <authorList>
            <consortium name="Genoscope - CEA"/>
            <person name="William W."/>
        </authorList>
    </citation>
    <scope>NUCLEOTIDE SEQUENCE [LARGE SCALE GENOMIC DNA]</scope>
</reference>
<accession>A0ABN8NYP1</accession>
<dbReference type="SUPFAM" id="SSF47473">
    <property type="entry name" value="EF-hand"/>
    <property type="match status" value="1"/>
</dbReference>
<feature type="domain" description="EF-hand" evidence="2">
    <location>
        <begin position="18"/>
        <end position="53"/>
    </location>
</feature>
<keyword evidence="4" id="KW-1185">Reference proteome</keyword>
<dbReference type="PROSITE" id="PS50222">
    <property type="entry name" value="EF_HAND_2"/>
    <property type="match status" value="1"/>
</dbReference>
<evidence type="ECO:0000313" key="4">
    <source>
        <dbReference type="Proteomes" id="UP001159405"/>
    </source>
</evidence>
<gene>
    <name evidence="3" type="ORF">PLOB_00031927</name>
</gene>
<evidence type="ECO:0000313" key="3">
    <source>
        <dbReference type="EMBL" id="CAH3125605.1"/>
    </source>
</evidence>
<dbReference type="InterPro" id="IPR018247">
    <property type="entry name" value="EF_Hand_1_Ca_BS"/>
</dbReference>
<keyword evidence="1" id="KW-0106">Calcium</keyword>
<dbReference type="Proteomes" id="UP001159405">
    <property type="component" value="Unassembled WGS sequence"/>
</dbReference>
<protein>
    <recommendedName>
        <fullName evidence="2">EF-hand domain-containing protein</fullName>
    </recommendedName>
</protein>
<feature type="non-terminal residue" evidence="3">
    <location>
        <position position="1"/>
    </location>
</feature>
<proteinExistence type="predicted"/>
<dbReference type="InterPro" id="IPR011992">
    <property type="entry name" value="EF-hand-dom_pair"/>
</dbReference>
<dbReference type="EMBL" id="CALNXK010000041">
    <property type="protein sequence ID" value="CAH3125605.1"/>
    <property type="molecule type" value="Genomic_DNA"/>
</dbReference>
<name>A0ABN8NYP1_9CNID</name>
<sequence>NKTVFRDFQHRMLHWMSENYGRMVDLFRRFDSDNSGQLSYEEFADGMRELGAPATQVEIYIIAMALDSDGDQQLDYREFKKLSRRLKLGSERIRKTAEKEDNEETPTQQIQLRPCPNCNVGLWEPIVEDVLGYIMLDLRGLPFQNITSLPGQISAQVPSNISIYGISLIVKRELGPCTLNIRIYQPRETGDKEEMEASMKLRDFGYVGTLPPHEPQPVTLFYDYDYPMLDCPLLMADFSV</sequence>
<evidence type="ECO:0000256" key="1">
    <source>
        <dbReference type="ARBA" id="ARBA00022837"/>
    </source>
</evidence>
<comment type="caution">
    <text evidence="3">The sequence shown here is derived from an EMBL/GenBank/DDBJ whole genome shotgun (WGS) entry which is preliminary data.</text>
</comment>
<evidence type="ECO:0000259" key="2">
    <source>
        <dbReference type="PROSITE" id="PS50222"/>
    </source>
</evidence>